<accession>A0A4X2KKX6</accession>
<dbReference type="PANTHER" id="PTHR12713">
    <property type="entry name" value="VACUOLAR ATP SYNTHASE SUBUNIT G"/>
    <property type="match status" value="1"/>
</dbReference>
<comment type="subunit">
    <text evidence="5">V-ATPase is a heteromultimeric enzyme made up of two complexes: the ATP-hydrolytic V1 complex and the proton translocation V0 complex. The V1 complex consists of three catalytic AB heterodimers that form a heterohexamer, three peripheral stalks each consisting of EG heterodimers, one central rotor including subunits D and F, and the regulatory subunits C and H. The proton translocation complex V0 consists of the proton transport subunit a, a ring of proteolipid subunits c9c'', rotary subunit d, subunits e and f, and the accessory subunits ATP6AP1/Ac45 and ATP6AP2/PRR.</text>
</comment>
<dbReference type="InterPro" id="IPR005124">
    <property type="entry name" value="V-ATPase_G"/>
</dbReference>
<dbReference type="Pfam" id="PF03179">
    <property type="entry name" value="V-ATPase_G"/>
    <property type="match status" value="1"/>
</dbReference>
<evidence type="ECO:0000313" key="9">
    <source>
        <dbReference type="Proteomes" id="UP000314987"/>
    </source>
</evidence>
<dbReference type="STRING" id="29139.ENSVURP00010009985"/>
<dbReference type="Proteomes" id="UP000314987">
    <property type="component" value="Unassembled WGS sequence"/>
</dbReference>
<dbReference type="OMA" id="VSEACKW"/>
<evidence type="ECO:0000256" key="3">
    <source>
        <dbReference type="ARBA" id="ARBA00022781"/>
    </source>
</evidence>
<keyword evidence="4 6" id="KW-0406">Ion transport</keyword>
<organism evidence="8 9">
    <name type="scientific">Vombatus ursinus</name>
    <name type="common">Common wombat</name>
    <dbReference type="NCBI Taxonomy" id="29139"/>
    <lineage>
        <taxon>Eukaryota</taxon>
        <taxon>Metazoa</taxon>
        <taxon>Chordata</taxon>
        <taxon>Craniata</taxon>
        <taxon>Vertebrata</taxon>
        <taxon>Euteleostomi</taxon>
        <taxon>Mammalia</taxon>
        <taxon>Metatheria</taxon>
        <taxon>Diprotodontia</taxon>
        <taxon>Vombatidae</taxon>
        <taxon>Vombatus</taxon>
    </lineage>
</organism>
<dbReference type="NCBIfam" id="TIGR01147">
    <property type="entry name" value="V_ATP_synt_G"/>
    <property type="match status" value="1"/>
</dbReference>
<comment type="similarity">
    <text evidence="1 6">Belongs to the V-ATPase G subunit family.</text>
</comment>
<reference evidence="8" key="3">
    <citation type="submission" date="2025-09" db="UniProtKB">
        <authorList>
            <consortium name="Ensembl"/>
        </authorList>
    </citation>
    <scope>IDENTIFICATION</scope>
</reference>
<keyword evidence="9" id="KW-1185">Reference proteome</keyword>
<dbReference type="GO" id="GO:0097401">
    <property type="term" value="P:synaptic vesicle lumen acidification"/>
    <property type="evidence" value="ECO:0007669"/>
    <property type="project" value="TreeGrafter"/>
</dbReference>
<sequence length="90" mass="10555">MASKSQGIQQLLQAEKSASEKIAEARRRKFERLKRAKKEAQNEVEKYRLKREEEFKAKELETLGSHSIFLKGIIIVNIKEILRSKWVSLK</sequence>
<dbReference type="AlphaFoldDB" id="A0A4X2KKX6"/>
<dbReference type="GO" id="GO:0016887">
    <property type="term" value="F:ATP hydrolysis activity"/>
    <property type="evidence" value="ECO:0007669"/>
    <property type="project" value="TreeGrafter"/>
</dbReference>
<keyword evidence="3 6" id="KW-0375">Hydrogen ion transport</keyword>
<dbReference type="GO" id="GO:0000221">
    <property type="term" value="C:vacuolar proton-transporting V-type ATPase, V1 domain"/>
    <property type="evidence" value="ECO:0007669"/>
    <property type="project" value="TreeGrafter"/>
</dbReference>
<proteinExistence type="inferred from homology"/>
<dbReference type="GeneTree" id="ENSGT00940000154399"/>
<dbReference type="PANTHER" id="PTHR12713:SF11">
    <property type="entry name" value="V-TYPE PROTON ATPASE SUBUNIT G"/>
    <property type="match status" value="1"/>
</dbReference>
<evidence type="ECO:0000256" key="5">
    <source>
        <dbReference type="ARBA" id="ARBA00046696"/>
    </source>
</evidence>
<dbReference type="FunFam" id="1.20.5.620:FF:000004">
    <property type="entry name" value="V-type proton ATPase subunit G"/>
    <property type="match status" value="1"/>
</dbReference>
<dbReference type="Gene3D" id="1.20.5.620">
    <property type="entry name" value="F1F0 ATP synthase subunit B, membrane domain"/>
    <property type="match status" value="1"/>
</dbReference>
<reference evidence="8" key="2">
    <citation type="submission" date="2025-08" db="UniProtKB">
        <authorList>
            <consortium name="Ensembl"/>
        </authorList>
    </citation>
    <scope>IDENTIFICATION</scope>
</reference>
<evidence type="ECO:0000256" key="1">
    <source>
        <dbReference type="ARBA" id="ARBA00010066"/>
    </source>
</evidence>
<dbReference type="GO" id="GO:0046961">
    <property type="term" value="F:proton-transporting ATPase activity, rotational mechanism"/>
    <property type="evidence" value="ECO:0007669"/>
    <property type="project" value="InterPro"/>
</dbReference>
<dbReference type="Ensembl" id="ENSVURT00010011316.1">
    <property type="protein sequence ID" value="ENSVURP00010009985.1"/>
    <property type="gene ID" value="ENSVURG00010007707.1"/>
</dbReference>
<protein>
    <recommendedName>
        <fullName evidence="6">V-type proton ATPase subunit G</fullName>
    </recommendedName>
</protein>
<evidence type="ECO:0000256" key="6">
    <source>
        <dbReference type="RuleBase" id="RU364019"/>
    </source>
</evidence>
<comment type="function">
    <text evidence="6">Subunit of the V1 complex of vacuolar(H+)-ATPase (V-ATPase), a multisubunit enzyme composed of a peripheral complex (V1) that hydrolyzes ATP and a membrane integral complex (V0) that translocates protons. V-ATPase is responsible for acidifying and maintaining the pH of intracellular compartments and in some cell types, is targeted to the plasma membrane, where it is responsible for acidifying the extracellular environment.</text>
</comment>
<evidence type="ECO:0000313" key="8">
    <source>
        <dbReference type="Ensembl" id="ENSVURP00010009985.1"/>
    </source>
</evidence>
<reference evidence="9" key="1">
    <citation type="submission" date="2018-12" db="EMBL/GenBank/DDBJ databases">
        <authorList>
            <person name="Yazar S."/>
        </authorList>
    </citation>
    <scope>NUCLEOTIDE SEQUENCE [LARGE SCALE GENOMIC DNA]</scope>
</reference>
<evidence type="ECO:0000256" key="2">
    <source>
        <dbReference type="ARBA" id="ARBA00022448"/>
    </source>
</evidence>
<evidence type="ECO:0000256" key="7">
    <source>
        <dbReference type="SAM" id="MobiDB-lite"/>
    </source>
</evidence>
<evidence type="ECO:0000256" key="4">
    <source>
        <dbReference type="ARBA" id="ARBA00023065"/>
    </source>
</evidence>
<feature type="region of interest" description="Disordered" evidence="7">
    <location>
        <begin position="1"/>
        <end position="20"/>
    </location>
</feature>
<feature type="compositionally biased region" description="Polar residues" evidence="7">
    <location>
        <begin position="1"/>
        <end position="12"/>
    </location>
</feature>
<dbReference type="GO" id="GO:0030672">
    <property type="term" value="C:synaptic vesicle membrane"/>
    <property type="evidence" value="ECO:0007669"/>
    <property type="project" value="TreeGrafter"/>
</dbReference>
<keyword evidence="2 6" id="KW-0813">Transport</keyword>
<name>A0A4X2KKX6_VOMUR</name>